<dbReference type="GO" id="GO:0046938">
    <property type="term" value="P:phytochelatin biosynthetic process"/>
    <property type="evidence" value="ECO:0007669"/>
    <property type="project" value="InterPro"/>
</dbReference>
<dbReference type="PROSITE" id="PS51443">
    <property type="entry name" value="PCS"/>
    <property type="match status" value="1"/>
</dbReference>
<protein>
    <submittedName>
        <fullName evidence="1">Uncharacterized protein</fullName>
    </submittedName>
</protein>
<dbReference type="Gene3D" id="3.90.70.30">
    <property type="entry name" value="Phytochelatin synthase, N-terminal domain"/>
    <property type="match status" value="1"/>
</dbReference>
<dbReference type="Proteomes" id="UP000182306">
    <property type="component" value="Chromosome"/>
</dbReference>
<dbReference type="KEGG" id="same:SAMCFNEI73_Ch2141"/>
<dbReference type="InterPro" id="IPR038156">
    <property type="entry name" value="PCS_N_sf"/>
</dbReference>
<sequence>MRRGFLVGAAFGLAVLLGGAYVLQPAEVSPAAIRASVEQSPDLLNRAWGLPVASSYGRTLTWQANGSFCGPASIANLFRSIGEEETSEATVLDGTGWCRLGFCWMGLTLDELAEVASAQTDRHVTVLRDLTPEEFRRHLRASNDPGKRYIVNFSREAIFGAGVGHHSPIGGYLKAEDLVFVLDVNERFKPWLVSPEKLYSAVNTLDGDRKRGLLLIE</sequence>
<dbReference type="GO" id="GO:0016756">
    <property type="term" value="F:glutathione gamma-glutamylcysteinyltransferase activity"/>
    <property type="evidence" value="ECO:0007669"/>
    <property type="project" value="InterPro"/>
</dbReference>
<dbReference type="InterPro" id="IPR038765">
    <property type="entry name" value="Papain-like_cys_pep_sf"/>
</dbReference>
<dbReference type="Pfam" id="PF05023">
    <property type="entry name" value="Phytochelatin"/>
    <property type="match status" value="1"/>
</dbReference>
<dbReference type="EMBL" id="CP013107">
    <property type="protein sequence ID" value="APG91426.1"/>
    <property type="molecule type" value="Genomic_DNA"/>
</dbReference>
<accession>A0A1L3LN19</accession>
<dbReference type="OrthoDB" id="8219159at2"/>
<dbReference type="STRING" id="194963.SAMCFNEI73_Ch2141"/>
<keyword evidence="2" id="KW-1185">Reference proteome</keyword>
<gene>
    <name evidence="1" type="ORF">SAMCFNEI73_Ch2141</name>
</gene>
<dbReference type="RefSeq" id="WP_064254630.1">
    <property type="nucleotide sequence ID" value="NZ_CP013107.1"/>
</dbReference>
<organism evidence="1 2">
    <name type="scientific">Sinorhizobium americanum</name>
    <dbReference type="NCBI Taxonomy" id="194963"/>
    <lineage>
        <taxon>Bacteria</taxon>
        <taxon>Pseudomonadati</taxon>
        <taxon>Pseudomonadota</taxon>
        <taxon>Alphaproteobacteria</taxon>
        <taxon>Hyphomicrobiales</taxon>
        <taxon>Rhizobiaceae</taxon>
        <taxon>Sinorhizobium/Ensifer group</taxon>
        <taxon>Sinorhizobium</taxon>
    </lineage>
</organism>
<dbReference type="AlphaFoldDB" id="A0A1L3LN19"/>
<evidence type="ECO:0000313" key="1">
    <source>
        <dbReference type="EMBL" id="APG91426.1"/>
    </source>
</evidence>
<dbReference type="InterPro" id="IPR040409">
    <property type="entry name" value="PCS-like"/>
</dbReference>
<evidence type="ECO:0000313" key="2">
    <source>
        <dbReference type="Proteomes" id="UP000182306"/>
    </source>
</evidence>
<dbReference type="SUPFAM" id="SSF54001">
    <property type="entry name" value="Cysteine proteinases"/>
    <property type="match status" value="1"/>
</dbReference>
<dbReference type="InterPro" id="IPR007719">
    <property type="entry name" value="PCS_N"/>
</dbReference>
<dbReference type="PANTHER" id="PTHR33447">
    <property type="entry name" value="GLUTATHIONE GAMMA-GLUTAMYLCYSTEINYLTRANSFERASE"/>
    <property type="match status" value="1"/>
</dbReference>
<dbReference type="GO" id="GO:0098849">
    <property type="term" value="P:cellular detoxification of cadmium ion"/>
    <property type="evidence" value="ECO:0007669"/>
    <property type="project" value="TreeGrafter"/>
</dbReference>
<proteinExistence type="predicted"/>
<dbReference type="PANTHER" id="PTHR33447:SF2">
    <property type="entry name" value="GLUTATHIONE GAMMA-GLUTAMYLCYSTEINYLTRANSFERASE"/>
    <property type="match status" value="1"/>
</dbReference>
<dbReference type="GO" id="GO:0010273">
    <property type="term" value="P:detoxification of copper ion"/>
    <property type="evidence" value="ECO:0007669"/>
    <property type="project" value="TreeGrafter"/>
</dbReference>
<dbReference type="GO" id="GO:0046872">
    <property type="term" value="F:metal ion binding"/>
    <property type="evidence" value="ECO:0007669"/>
    <property type="project" value="InterPro"/>
</dbReference>
<reference evidence="1 2" key="1">
    <citation type="submission" date="2015-10" db="EMBL/GenBank/DDBJ databases">
        <title>Genomic differences between typical nodule nitrogen-fixing rhizobial strains and those coming from bean seeds.</title>
        <authorList>
            <person name="Peralta H."/>
            <person name="Aguilar-Vera A."/>
            <person name="Diaz R."/>
            <person name="Mora Y."/>
            <person name="Martinez-Batallar G."/>
            <person name="Salazar E."/>
            <person name="Vargas-Lagunas C."/>
            <person name="Encarnacion S."/>
            <person name="Girard L."/>
            <person name="Mora J."/>
        </authorList>
    </citation>
    <scope>NUCLEOTIDE SEQUENCE [LARGE SCALE GENOMIC DNA]</scope>
    <source>
        <strain evidence="1 2">CFNEI 73</strain>
    </source>
</reference>
<name>A0A1L3LN19_9HYPH</name>